<keyword evidence="2" id="KW-0804">Transcription</keyword>
<dbReference type="RefSeq" id="WP_344374784.1">
    <property type="nucleotide sequence ID" value="NZ_BAAAPW010000004.1"/>
</dbReference>
<feature type="transmembrane region" description="Helical" evidence="4">
    <location>
        <begin position="146"/>
        <end position="172"/>
    </location>
</feature>
<comment type="caution">
    <text evidence="6">The sequence shown here is derived from an EMBL/GenBank/DDBJ whole genome shotgun (WGS) entry which is preliminary data.</text>
</comment>
<feature type="domain" description="Anti-sigma K factor RskA C-terminal" evidence="5">
    <location>
        <begin position="149"/>
        <end position="280"/>
    </location>
</feature>
<evidence type="ECO:0000259" key="5">
    <source>
        <dbReference type="Pfam" id="PF10099"/>
    </source>
</evidence>
<proteinExistence type="predicted"/>
<evidence type="ECO:0000256" key="4">
    <source>
        <dbReference type="SAM" id="Phobius"/>
    </source>
</evidence>
<protein>
    <recommendedName>
        <fullName evidence="5">Anti-sigma K factor RskA C-terminal domain-containing protein</fullName>
    </recommendedName>
</protein>
<dbReference type="InterPro" id="IPR041916">
    <property type="entry name" value="Anti_sigma_zinc_sf"/>
</dbReference>
<sequence>MDHVEPDELAVLALDGRDPEPAVRDHLASCADCRDELASLSRTVRFGRGTPDDRVERPSPGVWSAIHAELGLDAALAADPLAERTALTEGTELAEGDRHRGIAAGAALEGDRHVAPVRASTPSPARPPATPRPPARAGARRRPSRWLVASIAALAGIVAGVGIGLAVAGAGVGPEPSPNVVLADAELDAFPGWEGAGRATVEEDAAGERTIVVDLDTPVPAGEVREVWLIRADASGLVSLGLMDGDSSRFAIPEGIDLAEYPLVDVSAEPVDGDPAHSGDSIVRGELSEA</sequence>
<dbReference type="EMBL" id="BAAAPW010000004">
    <property type="protein sequence ID" value="GAA2039474.1"/>
    <property type="molecule type" value="Genomic_DNA"/>
</dbReference>
<dbReference type="Pfam" id="PF10099">
    <property type="entry name" value="RskA_C"/>
    <property type="match status" value="1"/>
</dbReference>
<keyword evidence="1" id="KW-0805">Transcription regulation</keyword>
<evidence type="ECO:0000313" key="6">
    <source>
        <dbReference type="EMBL" id="GAA2039474.1"/>
    </source>
</evidence>
<gene>
    <name evidence="6" type="ORF">GCM10009819_25730</name>
</gene>
<evidence type="ECO:0000313" key="7">
    <source>
        <dbReference type="Proteomes" id="UP001501196"/>
    </source>
</evidence>
<keyword evidence="7" id="KW-1185">Reference proteome</keyword>
<keyword evidence="4" id="KW-1133">Transmembrane helix</keyword>
<accession>A0ABN2UMZ6</accession>
<keyword evidence="4" id="KW-0812">Transmembrane</keyword>
<feature type="region of interest" description="Disordered" evidence="3">
    <location>
        <begin position="269"/>
        <end position="290"/>
    </location>
</feature>
<evidence type="ECO:0000256" key="2">
    <source>
        <dbReference type="ARBA" id="ARBA00023163"/>
    </source>
</evidence>
<evidence type="ECO:0000256" key="3">
    <source>
        <dbReference type="SAM" id="MobiDB-lite"/>
    </source>
</evidence>
<dbReference type="InterPro" id="IPR018764">
    <property type="entry name" value="RskA_C"/>
</dbReference>
<dbReference type="Proteomes" id="UP001501196">
    <property type="component" value="Unassembled WGS sequence"/>
</dbReference>
<evidence type="ECO:0000256" key="1">
    <source>
        <dbReference type="ARBA" id="ARBA00023015"/>
    </source>
</evidence>
<feature type="region of interest" description="Disordered" evidence="3">
    <location>
        <begin position="112"/>
        <end position="141"/>
    </location>
</feature>
<feature type="compositionally biased region" description="Pro residues" evidence="3">
    <location>
        <begin position="124"/>
        <end position="134"/>
    </location>
</feature>
<name>A0ABN2UMZ6_9MICO</name>
<keyword evidence="4" id="KW-0472">Membrane</keyword>
<organism evidence="6 7">
    <name type="scientific">Agromyces tropicus</name>
    <dbReference type="NCBI Taxonomy" id="555371"/>
    <lineage>
        <taxon>Bacteria</taxon>
        <taxon>Bacillati</taxon>
        <taxon>Actinomycetota</taxon>
        <taxon>Actinomycetes</taxon>
        <taxon>Micrococcales</taxon>
        <taxon>Microbacteriaceae</taxon>
        <taxon>Agromyces</taxon>
    </lineage>
</organism>
<reference evidence="6 7" key="1">
    <citation type="journal article" date="2019" name="Int. J. Syst. Evol. Microbiol.">
        <title>The Global Catalogue of Microorganisms (GCM) 10K type strain sequencing project: providing services to taxonomists for standard genome sequencing and annotation.</title>
        <authorList>
            <consortium name="The Broad Institute Genomics Platform"/>
            <consortium name="The Broad Institute Genome Sequencing Center for Infectious Disease"/>
            <person name="Wu L."/>
            <person name="Ma J."/>
        </authorList>
    </citation>
    <scope>NUCLEOTIDE SEQUENCE [LARGE SCALE GENOMIC DNA]</scope>
    <source>
        <strain evidence="6 7">JCM 15672</strain>
    </source>
</reference>
<dbReference type="Gene3D" id="1.10.10.1320">
    <property type="entry name" value="Anti-sigma factor, zinc-finger domain"/>
    <property type="match status" value="1"/>
</dbReference>